<dbReference type="Proteomes" id="UP000002866">
    <property type="component" value="Chromosome 2"/>
</dbReference>
<name>I2H072_HENB6</name>
<dbReference type="KEGG" id="tbl:TBLA_0B09570"/>
<dbReference type="InterPro" id="IPR016445">
    <property type="entry name" value="Rog1_fam"/>
</dbReference>
<dbReference type="InterPro" id="IPR029058">
    <property type="entry name" value="AB_hydrolase_fold"/>
</dbReference>
<keyword evidence="2" id="KW-0442">Lipid degradation</keyword>
<dbReference type="eggNOG" id="KOG4372">
    <property type="taxonomic scope" value="Eukaryota"/>
</dbReference>
<evidence type="ECO:0000256" key="2">
    <source>
        <dbReference type="ARBA" id="ARBA00022963"/>
    </source>
</evidence>
<feature type="compositionally biased region" description="Polar residues" evidence="3">
    <location>
        <begin position="748"/>
        <end position="757"/>
    </location>
</feature>
<keyword evidence="6" id="KW-1185">Reference proteome</keyword>
<comment type="similarity">
    <text evidence="1">Belongs to the putative lipase ROG1 family.</text>
</comment>
<evidence type="ECO:0000256" key="1">
    <source>
        <dbReference type="ARBA" id="ARBA00007920"/>
    </source>
</evidence>
<dbReference type="STRING" id="1071380.I2H072"/>
<dbReference type="SUPFAM" id="SSF53474">
    <property type="entry name" value="alpha/beta-Hydrolases"/>
    <property type="match status" value="1"/>
</dbReference>
<dbReference type="PANTHER" id="PTHR12482">
    <property type="entry name" value="LIPASE ROG1-RELATED-RELATED"/>
    <property type="match status" value="1"/>
</dbReference>
<feature type="domain" description="DUF676" evidence="4">
    <location>
        <begin position="203"/>
        <end position="397"/>
    </location>
</feature>
<keyword evidence="2" id="KW-0443">Lipid metabolism</keyword>
<organism evidence="5 6">
    <name type="scientific">Henningerozyma blattae (strain ATCC 34711 / CBS 6284 / DSM 70876 / NBRC 10599 / NRRL Y-10934 / UCD 77-7)</name>
    <name type="common">Yeast</name>
    <name type="synonym">Tetrapisispora blattae</name>
    <dbReference type="NCBI Taxonomy" id="1071380"/>
    <lineage>
        <taxon>Eukaryota</taxon>
        <taxon>Fungi</taxon>
        <taxon>Dikarya</taxon>
        <taxon>Ascomycota</taxon>
        <taxon>Saccharomycotina</taxon>
        <taxon>Saccharomycetes</taxon>
        <taxon>Saccharomycetales</taxon>
        <taxon>Saccharomycetaceae</taxon>
        <taxon>Henningerozyma</taxon>
    </lineage>
</organism>
<dbReference type="InParanoid" id="I2H072"/>
<accession>I2H072</accession>
<dbReference type="GO" id="GO:0016042">
    <property type="term" value="P:lipid catabolic process"/>
    <property type="evidence" value="ECO:0007669"/>
    <property type="project" value="UniProtKB-KW"/>
</dbReference>
<reference evidence="5 6" key="1">
    <citation type="journal article" date="2011" name="Proc. Natl. Acad. Sci. U.S.A.">
        <title>Evolutionary erosion of yeast sex chromosomes by mating-type switching accidents.</title>
        <authorList>
            <person name="Gordon J.L."/>
            <person name="Armisen D."/>
            <person name="Proux-Wera E."/>
            <person name="Oheigeartaigh S.S."/>
            <person name="Byrne K.P."/>
            <person name="Wolfe K.H."/>
        </authorList>
    </citation>
    <scope>NUCLEOTIDE SEQUENCE [LARGE SCALE GENOMIC DNA]</scope>
    <source>
        <strain evidence="6">ATCC 34711 / CBS 6284 / DSM 70876 / NBRC 10599 / NRRL Y-10934 / UCD 77-7</strain>
    </source>
</reference>
<dbReference type="HOGENOM" id="CLU_007367_1_0_1"/>
<dbReference type="OrthoDB" id="5368485at2759"/>
<dbReference type="InterPro" id="IPR007751">
    <property type="entry name" value="DUF676_lipase-like"/>
</dbReference>
<dbReference type="GO" id="GO:0005737">
    <property type="term" value="C:cytoplasm"/>
    <property type="evidence" value="ECO:0007669"/>
    <property type="project" value="EnsemblFungi"/>
</dbReference>
<dbReference type="RefSeq" id="XP_004179293.1">
    <property type="nucleotide sequence ID" value="XM_004179245.1"/>
</dbReference>
<evidence type="ECO:0000313" key="6">
    <source>
        <dbReference type="Proteomes" id="UP000002866"/>
    </source>
</evidence>
<evidence type="ECO:0000256" key="3">
    <source>
        <dbReference type="SAM" id="MobiDB-lite"/>
    </source>
</evidence>
<evidence type="ECO:0000259" key="4">
    <source>
        <dbReference type="Pfam" id="PF05057"/>
    </source>
</evidence>
<dbReference type="GO" id="GO:0047372">
    <property type="term" value="F:monoacylglycerol lipase activity"/>
    <property type="evidence" value="ECO:0007669"/>
    <property type="project" value="EnsemblFungi"/>
</dbReference>
<dbReference type="PANTHER" id="PTHR12482:SF62">
    <property type="entry name" value="LIPASE ROG1-RELATED"/>
    <property type="match status" value="1"/>
</dbReference>
<evidence type="ECO:0000313" key="5">
    <source>
        <dbReference type="EMBL" id="CCH59774.1"/>
    </source>
</evidence>
<sequence>MKDKADKDLLFYYKSSLKIGEAERYIITYNLYEGDEIPLDITLSSLWMKLKNLEPLPHRMAYLMGPFTLYCDLRLADYSHNKKIISSIDKPKFISNLQPQQSNICELSVHTIEKKIVWIVDIVSQILFTTNSTTCFEILLGDSKDSLNNANFSKQPVLSSSANVFVTRLTSLDLWNLPQQLSVQLTSNNKNQLSNSITVPSKSKKKHLIVLTHGLHSNVPTDMSYIMEQLYSTQKNFPNEQLIVKGYSNNVCQTEKGIKFLGTNVAKAIINDWYDEDVVKISFIGHSLGGLVQTFTIAYISVMYPWFFEKVEPINFITLASPLLGILTDNPQYINFFLSYGVIGKTGQELSLENDPIMNSPLIYLLSGEPVKKILKLFKRRTIYANAINDGIVPLYTASLLFLDYDDILRNLRKLENTSDLTINDKNWNGNPTINGSPNSVNSTMSQPLFKILRHQSLECGVYFSAQQSNLRTTSVPEVPDQHDICGSNSATASGGNEEQTLSQSNEFPPKTPIKSASTSNLPSKLTKSSIPKISFFESAASVLMPPIPENSYISDPNSRSSIILHDKIYTDEDIPPLDDNEYGDSVYNGSSNILLRAFKISSTINGNRNTKEQKLEENIARRWHEGLSWRKVIVALKPDAHNNILVRRRFPNAYGWPVIDHLIQAHFDGSSTTLEQDSSQLNAIINTAQNTPSSKKHGIEPNKKYAWITRQENPSMFDEGPTGMISTVGEMLESMKKKSQRQMSSQGNSIHAESQPNGINEISELDELDQIDYPNLANLSFGNI</sequence>
<dbReference type="Pfam" id="PF05057">
    <property type="entry name" value="DUF676"/>
    <property type="match status" value="1"/>
</dbReference>
<feature type="compositionally biased region" description="Polar residues" evidence="3">
    <location>
        <begin position="515"/>
        <end position="527"/>
    </location>
</feature>
<feature type="region of interest" description="Disordered" evidence="3">
    <location>
        <begin position="736"/>
        <end position="757"/>
    </location>
</feature>
<dbReference type="FunCoup" id="I2H072">
    <property type="interactions" value="33"/>
</dbReference>
<dbReference type="PIRSF" id="PIRSF005412">
    <property type="entry name" value="UCP005412_abhydr"/>
    <property type="match status" value="1"/>
</dbReference>
<feature type="compositionally biased region" description="Polar residues" evidence="3">
    <location>
        <begin position="487"/>
        <end position="507"/>
    </location>
</feature>
<dbReference type="GeneID" id="14494209"/>
<dbReference type="Gene3D" id="3.40.50.1820">
    <property type="entry name" value="alpha/beta hydrolase"/>
    <property type="match status" value="1"/>
</dbReference>
<gene>
    <name evidence="5" type="primary">TBLA0B09570</name>
    <name evidence="5" type="ORF">TBLA_0B09570</name>
</gene>
<feature type="region of interest" description="Disordered" evidence="3">
    <location>
        <begin position="485"/>
        <end position="527"/>
    </location>
</feature>
<protein>
    <recommendedName>
        <fullName evidence="4">DUF676 domain-containing protein</fullName>
    </recommendedName>
</protein>
<dbReference type="EMBL" id="HE806317">
    <property type="protein sequence ID" value="CCH59774.1"/>
    <property type="molecule type" value="Genomic_DNA"/>
</dbReference>
<dbReference type="OMA" id="CFITADQ"/>
<dbReference type="InterPro" id="IPR044294">
    <property type="entry name" value="Lipase-like"/>
</dbReference>
<dbReference type="GO" id="GO:0005634">
    <property type="term" value="C:nucleus"/>
    <property type="evidence" value="ECO:0007669"/>
    <property type="project" value="EnsemblFungi"/>
</dbReference>
<dbReference type="AlphaFoldDB" id="I2H072"/>
<proteinExistence type="inferred from homology"/>